<evidence type="ECO:0000259" key="3">
    <source>
        <dbReference type="PROSITE" id="PS50887"/>
    </source>
</evidence>
<keyword evidence="1" id="KW-1133">Transmembrane helix</keyword>
<dbReference type="RefSeq" id="WP_408166295.1">
    <property type="nucleotide sequence ID" value="NZ_JAQQFR010000003.1"/>
</dbReference>
<evidence type="ECO:0000259" key="2">
    <source>
        <dbReference type="PROSITE" id="PS50883"/>
    </source>
</evidence>
<evidence type="ECO:0000256" key="1">
    <source>
        <dbReference type="SAM" id="Phobius"/>
    </source>
</evidence>
<dbReference type="SUPFAM" id="SSF141868">
    <property type="entry name" value="EAL domain-like"/>
    <property type="match status" value="1"/>
</dbReference>
<protein>
    <submittedName>
        <fullName evidence="4">Bifunctional diguanylate cyclase/phosphodiesterase</fullName>
    </submittedName>
</protein>
<dbReference type="PROSITE" id="PS50883">
    <property type="entry name" value="EAL"/>
    <property type="match status" value="1"/>
</dbReference>
<dbReference type="Gene3D" id="3.20.20.450">
    <property type="entry name" value="EAL domain"/>
    <property type="match status" value="1"/>
</dbReference>
<feature type="transmembrane region" description="Helical" evidence="1">
    <location>
        <begin position="12"/>
        <end position="31"/>
    </location>
</feature>
<keyword evidence="1" id="KW-0812">Transmembrane</keyword>
<proteinExistence type="predicted"/>
<gene>
    <name evidence="4" type="ORF">PQR63_05350</name>
</gene>
<dbReference type="InterPro" id="IPR001633">
    <property type="entry name" value="EAL_dom"/>
</dbReference>
<dbReference type="PANTHER" id="PTHR33121:SF71">
    <property type="entry name" value="OXYGEN SENSOR PROTEIN DOSP"/>
    <property type="match status" value="1"/>
</dbReference>
<dbReference type="CDD" id="cd01949">
    <property type="entry name" value="GGDEF"/>
    <property type="match status" value="1"/>
</dbReference>
<keyword evidence="1" id="KW-0472">Membrane</keyword>
<dbReference type="InterPro" id="IPR050706">
    <property type="entry name" value="Cyclic-di-GMP_PDE-like"/>
</dbReference>
<dbReference type="InterPro" id="IPR029787">
    <property type="entry name" value="Nucleotide_cyclase"/>
</dbReference>
<dbReference type="SMART" id="SM00267">
    <property type="entry name" value="GGDEF"/>
    <property type="match status" value="1"/>
</dbReference>
<dbReference type="CDD" id="cd01948">
    <property type="entry name" value="EAL"/>
    <property type="match status" value="1"/>
</dbReference>
<dbReference type="InterPro" id="IPR000160">
    <property type="entry name" value="GGDEF_dom"/>
</dbReference>
<evidence type="ECO:0000313" key="5">
    <source>
        <dbReference type="Proteomes" id="UP001629214"/>
    </source>
</evidence>
<name>A0ABW8Z430_9BURK</name>
<dbReference type="SMART" id="SM00052">
    <property type="entry name" value="EAL"/>
    <property type="match status" value="1"/>
</dbReference>
<accession>A0ABW8Z430</accession>
<dbReference type="Gene3D" id="3.30.70.270">
    <property type="match status" value="1"/>
</dbReference>
<dbReference type="NCBIfam" id="TIGR00254">
    <property type="entry name" value="GGDEF"/>
    <property type="match status" value="1"/>
</dbReference>
<comment type="caution">
    <text evidence="4">The sequence shown here is derived from an EMBL/GenBank/DDBJ whole genome shotgun (WGS) entry which is preliminary data.</text>
</comment>
<feature type="transmembrane region" description="Helical" evidence="1">
    <location>
        <begin position="187"/>
        <end position="208"/>
    </location>
</feature>
<dbReference type="InterPro" id="IPR035919">
    <property type="entry name" value="EAL_sf"/>
</dbReference>
<dbReference type="SUPFAM" id="SSF55073">
    <property type="entry name" value="Nucleotide cyclase"/>
    <property type="match status" value="1"/>
</dbReference>
<keyword evidence="5" id="KW-1185">Reference proteome</keyword>
<dbReference type="PANTHER" id="PTHR33121">
    <property type="entry name" value="CYCLIC DI-GMP PHOSPHODIESTERASE PDEF"/>
    <property type="match status" value="1"/>
</dbReference>
<dbReference type="Pfam" id="PF00990">
    <property type="entry name" value="GGDEF"/>
    <property type="match status" value="1"/>
</dbReference>
<reference evidence="4 5" key="1">
    <citation type="journal article" date="2024" name="Chem. Sci.">
        <title>Discovery of megapolipeptins by genome mining of a Burkholderiales bacteria collection.</title>
        <authorList>
            <person name="Paulo B.S."/>
            <person name="Recchia M.J.J."/>
            <person name="Lee S."/>
            <person name="Fergusson C.H."/>
            <person name="Romanowski S.B."/>
            <person name="Hernandez A."/>
            <person name="Krull N."/>
            <person name="Liu D.Y."/>
            <person name="Cavanagh H."/>
            <person name="Bos A."/>
            <person name="Gray C.A."/>
            <person name="Murphy B.T."/>
            <person name="Linington R.G."/>
            <person name="Eustaquio A.S."/>
        </authorList>
    </citation>
    <scope>NUCLEOTIDE SEQUENCE [LARGE SCALE GENOMIC DNA]</scope>
    <source>
        <strain evidence="4 5">RL21-008-BIB-B</strain>
    </source>
</reference>
<organism evidence="4 5">
    <name type="scientific">Herbaspirillum rhizosphaerae</name>
    <dbReference type="NCBI Taxonomy" id="346179"/>
    <lineage>
        <taxon>Bacteria</taxon>
        <taxon>Pseudomonadati</taxon>
        <taxon>Pseudomonadota</taxon>
        <taxon>Betaproteobacteria</taxon>
        <taxon>Burkholderiales</taxon>
        <taxon>Oxalobacteraceae</taxon>
        <taxon>Herbaspirillum</taxon>
    </lineage>
</organism>
<evidence type="ECO:0000313" key="4">
    <source>
        <dbReference type="EMBL" id="MFL9877792.1"/>
    </source>
</evidence>
<dbReference type="EMBL" id="JAQQFR010000003">
    <property type="protein sequence ID" value="MFL9877792.1"/>
    <property type="molecule type" value="Genomic_DNA"/>
</dbReference>
<sequence length="640" mass="72048">MQVVSRRYRWAIYGLLVVVIAAGIALFFAMARTANDIRSSTTPLLEEKIPTLRHLSDFESALLRYQLALNKYYVASIGRDRFDHIEAEAAEQMTANFDFVRRDLQQAAQMSDLLSNYNAILAMGPALEKLMANSSSTAREPARALLADLNVKTNSVRTLLDQAKHDVERSVYQVGDMANSGVDQISWLVHVYSVGMLLAALFMMYHVWARFRSENALAFAAAHDPLTGLAHRGSFERRLKTMENEPHTVVLGMIDRFERVVGGLGHAFGDRLMQEMASRIKRAAERHGGEVFRLNGANVAILYKSKGDHLNFQEALSSLQEYMRQPFEFGQHEIFSSMSMGGAEYPRDGAEHAHLLQNADAALQAARDAGGDCFVQYSNALNTRAQERLALEAQLRHAIERNELELHFQPQQGLTDDKLVGFEALVRWRRNGELISPADFIPLAEESGLIVPIGDWVLAEACRQAKIWSLETPRKFVIAVNISPRQFHHPSFLRRVTETLSESQIDPSFIELEITEGIVMRDVERTIELLEDLRKRGLTLAIDDFGTGYSSLAYLKRFSIDKLKIDQSFIRHLRPNSEDAAIVQAVINLGHHLGLSVIAEGVETANQRELLRAWGCDEIQGYFYGRPLSADKATQFIFEN</sequence>
<dbReference type="Proteomes" id="UP001629214">
    <property type="component" value="Unassembled WGS sequence"/>
</dbReference>
<dbReference type="InterPro" id="IPR043128">
    <property type="entry name" value="Rev_trsase/Diguanyl_cyclase"/>
</dbReference>
<feature type="domain" description="EAL" evidence="2">
    <location>
        <begin position="388"/>
        <end position="640"/>
    </location>
</feature>
<feature type="domain" description="GGDEF" evidence="3">
    <location>
        <begin position="245"/>
        <end position="379"/>
    </location>
</feature>
<dbReference type="PROSITE" id="PS50887">
    <property type="entry name" value="GGDEF"/>
    <property type="match status" value="1"/>
</dbReference>
<dbReference type="Pfam" id="PF00563">
    <property type="entry name" value="EAL"/>
    <property type="match status" value="1"/>
</dbReference>